<keyword evidence="3" id="KW-1185">Reference proteome</keyword>
<evidence type="ECO:0000313" key="2">
    <source>
        <dbReference type="EMBL" id="MBC5722008.1"/>
    </source>
</evidence>
<reference evidence="2" key="1">
    <citation type="submission" date="2020-08" db="EMBL/GenBank/DDBJ databases">
        <title>Genome public.</title>
        <authorList>
            <person name="Liu C."/>
            <person name="Sun Q."/>
        </authorList>
    </citation>
    <scope>NUCLEOTIDE SEQUENCE</scope>
    <source>
        <strain evidence="2">NSJ-23</strain>
    </source>
</reference>
<organism evidence="2 3">
    <name type="scientific">Flintibacter hominis</name>
    <dbReference type="NCBI Taxonomy" id="2763048"/>
    <lineage>
        <taxon>Bacteria</taxon>
        <taxon>Bacillati</taxon>
        <taxon>Bacillota</taxon>
        <taxon>Clostridia</taxon>
        <taxon>Eubacteriales</taxon>
        <taxon>Flintibacter</taxon>
    </lineage>
</organism>
<accession>A0A8J6J8T0</accession>
<protein>
    <submittedName>
        <fullName evidence="2">GNAT family N-acetyltransferase</fullName>
    </submittedName>
</protein>
<sequence length="170" mass="19502">MIRRAVPSDLPDILEIYAIARRFMAQAGNPDQWRDVYPPEDLVQDDIRQGFCHVCVLDGRIQGVFAAMCWDDPDYQVIQGAWLNDRPYWAVHRVASRGEVRGVASRCLLWCLERGGSVRIDTHPANRPMQRVLDKNGFTLCGTVWMEDGSPRLAYQREVPAGWRWDSGKE</sequence>
<dbReference type="PROSITE" id="PS51186">
    <property type="entry name" value="GNAT"/>
    <property type="match status" value="1"/>
</dbReference>
<comment type="caution">
    <text evidence="2">The sequence shown here is derived from an EMBL/GenBank/DDBJ whole genome shotgun (WGS) entry which is preliminary data.</text>
</comment>
<feature type="domain" description="N-acetyltransferase" evidence="1">
    <location>
        <begin position="1"/>
        <end position="160"/>
    </location>
</feature>
<proteinExistence type="predicted"/>
<evidence type="ECO:0000313" key="3">
    <source>
        <dbReference type="Proteomes" id="UP000628736"/>
    </source>
</evidence>
<dbReference type="AlphaFoldDB" id="A0A8J6J8T0"/>
<dbReference type="EMBL" id="JACOPO010000002">
    <property type="protein sequence ID" value="MBC5722008.1"/>
    <property type="molecule type" value="Genomic_DNA"/>
</dbReference>
<dbReference type="SUPFAM" id="SSF55729">
    <property type="entry name" value="Acyl-CoA N-acyltransferases (Nat)"/>
    <property type="match status" value="1"/>
</dbReference>
<evidence type="ECO:0000259" key="1">
    <source>
        <dbReference type="PROSITE" id="PS51186"/>
    </source>
</evidence>
<dbReference type="InterPro" id="IPR000182">
    <property type="entry name" value="GNAT_dom"/>
</dbReference>
<dbReference type="Proteomes" id="UP000628736">
    <property type="component" value="Unassembled WGS sequence"/>
</dbReference>
<dbReference type="InterPro" id="IPR016181">
    <property type="entry name" value="Acyl_CoA_acyltransferase"/>
</dbReference>
<dbReference type="RefSeq" id="WP_186852286.1">
    <property type="nucleotide sequence ID" value="NZ_JACOPO010000002.1"/>
</dbReference>
<dbReference type="GO" id="GO:0016747">
    <property type="term" value="F:acyltransferase activity, transferring groups other than amino-acyl groups"/>
    <property type="evidence" value="ECO:0007669"/>
    <property type="project" value="InterPro"/>
</dbReference>
<gene>
    <name evidence="2" type="ORF">H8S11_04155</name>
</gene>
<name>A0A8J6J8T0_9FIRM</name>
<dbReference type="Gene3D" id="3.40.630.30">
    <property type="match status" value="1"/>
</dbReference>